<evidence type="ECO:0000259" key="5">
    <source>
        <dbReference type="Pfam" id="PF05199"/>
    </source>
</evidence>
<dbReference type="GO" id="GO:0016614">
    <property type="term" value="F:oxidoreductase activity, acting on CH-OH group of donors"/>
    <property type="evidence" value="ECO:0007669"/>
    <property type="project" value="InterPro"/>
</dbReference>
<dbReference type="InParanoid" id="T0QU64"/>
<dbReference type="Gene3D" id="3.30.410.10">
    <property type="entry name" value="Cholesterol Oxidase, domain 2"/>
    <property type="match status" value="1"/>
</dbReference>
<comment type="similarity">
    <text evidence="1">Belongs to the GMC oxidoreductase family.</text>
</comment>
<dbReference type="PIRSF" id="PIRSF000137">
    <property type="entry name" value="Alcohol_oxidase"/>
    <property type="match status" value="1"/>
</dbReference>
<feature type="domain" description="Glucose-methanol-choline oxidoreductase N-terminal" evidence="4">
    <location>
        <begin position="103"/>
        <end position="294"/>
    </location>
</feature>
<dbReference type="Pfam" id="PF00732">
    <property type="entry name" value="GMC_oxred_N"/>
    <property type="match status" value="1"/>
</dbReference>
<keyword evidence="2" id="KW-0274">FAD</keyword>
<dbReference type="OrthoDB" id="413885at2759"/>
<keyword evidence="3" id="KW-0732">Signal</keyword>
<dbReference type="SUPFAM" id="SSF51905">
    <property type="entry name" value="FAD/NAD(P)-binding domain"/>
    <property type="match status" value="1"/>
</dbReference>
<dbReference type="Proteomes" id="UP000030762">
    <property type="component" value="Unassembled WGS sequence"/>
</dbReference>
<dbReference type="EMBL" id="JH767133">
    <property type="protein sequence ID" value="EQC41749.1"/>
    <property type="molecule type" value="Genomic_DNA"/>
</dbReference>
<keyword evidence="2" id="KW-0285">Flavoprotein</keyword>
<dbReference type="Pfam" id="PF05199">
    <property type="entry name" value="GMC_oxred_C"/>
    <property type="match status" value="1"/>
</dbReference>
<dbReference type="GO" id="GO:0050660">
    <property type="term" value="F:flavin adenine dinucleotide binding"/>
    <property type="evidence" value="ECO:0007669"/>
    <property type="project" value="InterPro"/>
</dbReference>
<dbReference type="InterPro" id="IPR000172">
    <property type="entry name" value="GMC_OxRdtase_N"/>
</dbReference>
<dbReference type="InterPro" id="IPR053208">
    <property type="entry name" value="GMC_Oxidoreductase_CD"/>
</dbReference>
<feature type="binding site" evidence="2">
    <location>
        <position position="110"/>
    </location>
    <ligand>
        <name>FAD</name>
        <dbReference type="ChEBI" id="CHEBI:57692"/>
    </ligand>
</feature>
<dbReference type="InterPro" id="IPR036188">
    <property type="entry name" value="FAD/NAD-bd_sf"/>
</dbReference>
<sequence length="587" mass="62221">MLRRRALVVVLTGLASSVNAAYDVIVIGSGPGGLVAAEYLTRDPDVQLLLLEAGGPSVRATGGNDVPSYAATAGLTRFDIPGEYTSVAFQPSSVYRPDWIASPATYIGKVVGGSSSLNGMLYFRPSDDYVASASWPNDIAEVQAGFAAIEAHFNYTSTPSTDKKRYLQEAYTILASSFSAHGFSEKPDLNAVAARNRKAKTFGHPPFAINDGLRASPAATLVATLNGRPNFTLRTFATVQHIVHVSGTASSVVYMTSSGQATAALTSRGVVLLAAGALSTPKVLIQSNIGPRAQLTLLHMTPSLVRDAVTQDASTWVLNENVGGSLFDTAEVMLTLDHPEMVTYTHGSPSASELSLFLLQRSGPYASPDPVFIGYDDVLINGRRYECQITGFCHGFQSGASSTNYGLAIYLNNPQSRDAAAFAPDGAWRGDSAKSLYLRIADDAAALGQCTTNVLAMLSQANSTPVVPDTKANVSQWTTTHVAGTNHYGGSCYASRDDRDDRRCSDGQLRVRGTRNIYLGDASVMKEGTVNPCGWVMYVGYQAAVNIRAQWGTPMPLTSAPLTPSAAASFAFVSTSVLTLWSLGAVY</sequence>
<evidence type="ECO:0000259" key="4">
    <source>
        <dbReference type="Pfam" id="PF00732"/>
    </source>
</evidence>
<dbReference type="SUPFAM" id="SSF54373">
    <property type="entry name" value="FAD-linked reductases, C-terminal domain"/>
    <property type="match status" value="1"/>
</dbReference>
<dbReference type="GeneID" id="19941340"/>
<dbReference type="Pfam" id="PF13450">
    <property type="entry name" value="NAD_binding_8"/>
    <property type="match status" value="1"/>
</dbReference>
<dbReference type="RefSeq" id="XP_008604318.1">
    <property type="nucleotide sequence ID" value="XM_008606096.1"/>
</dbReference>
<proteinExistence type="inferred from homology"/>
<feature type="domain" description="Glucose-methanol-choline oxidoreductase C-terminal" evidence="5">
    <location>
        <begin position="442"/>
        <end position="538"/>
    </location>
</feature>
<dbReference type="InterPro" id="IPR007867">
    <property type="entry name" value="GMC_OxRtase_C"/>
</dbReference>
<feature type="chain" id="PRO_5004570166" description="Glucose-methanol-choline oxidoreductase N-terminal domain-containing protein" evidence="3">
    <location>
        <begin position="21"/>
        <end position="587"/>
    </location>
</feature>
<dbReference type="InterPro" id="IPR012132">
    <property type="entry name" value="GMC_OxRdtase"/>
</dbReference>
<gene>
    <name evidence="6" type="ORF">SDRG_00613</name>
</gene>
<dbReference type="AlphaFoldDB" id="T0QU64"/>
<evidence type="ECO:0000256" key="1">
    <source>
        <dbReference type="ARBA" id="ARBA00010790"/>
    </source>
</evidence>
<name>T0QU64_SAPDV</name>
<evidence type="ECO:0000256" key="3">
    <source>
        <dbReference type="SAM" id="SignalP"/>
    </source>
</evidence>
<dbReference type="Gene3D" id="3.50.50.60">
    <property type="entry name" value="FAD/NAD(P)-binding domain"/>
    <property type="match status" value="1"/>
</dbReference>
<comment type="cofactor">
    <cofactor evidence="2">
        <name>FAD</name>
        <dbReference type="ChEBI" id="CHEBI:57692"/>
    </cofactor>
</comment>
<feature type="signal peptide" evidence="3">
    <location>
        <begin position="1"/>
        <end position="20"/>
    </location>
</feature>
<dbReference type="eggNOG" id="KOG1238">
    <property type="taxonomic scope" value="Eukaryota"/>
</dbReference>
<dbReference type="OMA" id="FYEAWTT"/>
<evidence type="ECO:0008006" key="8">
    <source>
        <dbReference type="Google" id="ProtNLM"/>
    </source>
</evidence>
<protein>
    <recommendedName>
        <fullName evidence="8">Glucose-methanol-choline oxidoreductase N-terminal domain-containing protein</fullName>
    </recommendedName>
</protein>
<dbReference type="STRING" id="1156394.T0QU64"/>
<feature type="binding site" evidence="2">
    <location>
        <position position="239"/>
    </location>
    <ligand>
        <name>FAD</name>
        <dbReference type="ChEBI" id="CHEBI:57692"/>
    </ligand>
</feature>
<evidence type="ECO:0000256" key="2">
    <source>
        <dbReference type="PIRSR" id="PIRSR000137-2"/>
    </source>
</evidence>
<keyword evidence="7" id="KW-1185">Reference proteome</keyword>
<dbReference type="VEuPathDB" id="FungiDB:SDRG_00613"/>
<accession>T0QU64</accession>
<evidence type="ECO:0000313" key="7">
    <source>
        <dbReference type="Proteomes" id="UP000030762"/>
    </source>
</evidence>
<organism evidence="6 7">
    <name type="scientific">Saprolegnia diclina (strain VS20)</name>
    <dbReference type="NCBI Taxonomy" id="1156394"/>
    <lineage>
        <taxon>Eukaryota</taxon>
        <taxon>Sar</taxon>
        <taxon>Stramenopiles</taxon>
        <taxon>Oomycota</taxon>
        <taxon>Saprolegniomycetes</taxon>
        <taxon>Saprolegniales</taxon>
        <taxon>Saprolegniaceae</taxon>
        <taxon>Saprolegnia</taxon>
    </lineage>
</organism>
<reference evidence="6 7" key="1">
    <citation type="submission" date="2012-04" db="EMBL/GenBank/DDBJ databases">
        <title>The Genome Sequence of Saprolegnia declina VS20.</title>
        <authorList>
            <consortium name="The Broad Institute Genome Sequencing Platform"/>
            <person name="Russ C."/>
            <person name="Nusbaum C."/>
            <person name="Tyler B."/>
            <person name="van West P."/>
            <person name="Dieguez-Uribeondo J."/>
            <person name="de Bruijn I."/>
            <person name="Tripathy S."/>
            <person name="Jiang R."/>
            <person name="Young S.K."/>
            <person name="Zeng Q."/>
            <person name="Gargeya S."/>
            <person name="Fitzgerald M."/>
            <person name="Haas B."/>
            <person name="Abouelleil A."/>
            <person name="Alvarado L."/>
            <person name="Arachchi H.M."/>
            <person name="Berlin A."/>
            <person name="Chapman S.B."/>
            <person name="Goldberg J."/>
            <person name="Griggs A."/>
            <person name="Gujja S."/>
            <person name="Hansen M."/>
            <person name="Howarth C."/>
            <person name="Imamovic A."/>
            <person name="Larimer J."/>
            <person name="McCowen C."/>
            <person name="Montmayeur A."/>
            <person name="Murphy C."/>
            <person name="Neiman D."/>
            <person name="Pearson M."/>
            <person name="Priest M."/>
            <person name="Roberts A."/>
            <person name="Saif S."/>
            <person name="Shea T."/>
            <person name="Sisk P."/>
            <person name="Sykes S."/>
            <person name="Wortman J."/>
            <person name="Nusbaum C."/>
            <person name="Birren B."/>
        </authorList>
    </citation>
    <scope>NUCLEOTIDE SEQUENCE [LARGE SCALE GENOMIC DNA]</scope>
    <source>
        <strain evidence="6 7">VS20</strain>
    </source>
</reference>
<evidence type="ECO:0000313" key="6">
    <source>
        <dbReference type="EMBL" id="EQC41749.1"/>
    </source>
</evidence>
<dbReference type="PANTHER" id="PTHR47190">
    <property type="entry name" value="DEHYDROGENASE, PUTATIVE-RELATED"/>
    <property type="match status" value="1"/>
</dbReference>
<dbReference type="PANTHER" id="PTHR47190:SF2">
    <property type="entry name" value="CELLOBIOSE DEHYDROGENASE (AFU_ORTHOLOGUE AFUA_2G17620)"/>
    <property type="match status" value="1"/>
</dbReference>